<feature type="transmembrane region" description="Helical" evidence="3">
    <location>
        <begin position="74"/>
        <end position="98"/>
    </location>
</feature>
<dbReference type="PROSITE" id="PS50850">
    <property type="entry name" value="MFS"/>
    <property type="match status" value="1"/>
</dbReference>
<dbReference type="PANTHER" id="PTHR11360:SF306">
    <property type="entry name" value="RE01051P"/>
    <property type="match status" value="1"/>
</dbReference>
<feature type="transmembrane region" description="Helical" evidence="3">
    <location>
        <begin position="37"/>
        <end position="62"/>
    </location>
</feature>
<keyword evidence="5" id="KW-1185">Reference proteome</keyword>
<feature type="transmembrane region" description="Helical" evidence="3">
    <location>
        <begin position="236"/>
        <end position="256"/>
    </location>
</feature>
<feature type="transmembrane region" description="Helical" evidence="3">
    <location>
        <begin position="402"/>
        <end position="426"/>
    </location>
</feature>
<sequence>MGPTAAAICNRFSVRTCVMGGTVVFALSLIMDGLAPNIYFLFFSHAAVQGFGRGLMYAPSLFIVRQYFHKRQSLATGIGTSGVGVGTFLIVLLVNVLFDNYSYFGSHLILSGLAWHGFLFALLYRPLSLHQKYFGLLQEEIEFSTDESKDSAPLRNGDSNMESDETSSQRNNINSSDAVDATPLANNSSTSPSPGKVRQRKQDGCVKSSLKILLPVEKSDEAEKGKGQRKFFHCRLLTDIPFLLYCLSMVLFNIAFKGAFTFLPSLAIAKGLSKSDAALVLMIAGGFDTLGRVAIGFLLDFRLLRPFRPVIYNGVIFVIALSSFLIPQVGGSIILLSIVAGIYGTLTGGYVSQKSVVLVDILGKGNMASAFGLLIAFQGVGTALGPPLSGALKDAMGDFDQIFYLGGASMIGAGLLMVISNVTRYFRDKRERRRKAEAEGSIAL</sequence>
<reference evidence="6" key="1">
    <citation type="submission" date="2025-08" db="UniProtKB">
        <authorList>
            <consortium name="RefSeq"/>
        </authorList>
    </citation>
    <scope>IDENTIFICATION</scope>
</reference>
<feature type="compositionally biased region" description="Polar residues" evidence="2">
    <location>
        <begin position="184"/>
        <end position="193"/>
    </location>
</feature>
<feature type="transmembrane region" description="Helical" evidence="3">
    <location>
        <begin position="104"/>
        <end position="124"/>
    </location>
</feature>
<feature type="domain" description="Major facilitator superfamily (MFS) profile" evidence="4">
    <location>
        <begin position="1"/>
        <end position="424"/>
    </location>
</feature>
<evidence type="ECO:0000259" key="4">
    <source>
        <dbReference type="PROSITE" id="PS50850"/>
    </source>
</evidence>
<feature type="transmembrane region" description="Helical" evidence="3">
    <location>
        <begin position="310"/>
        <end position="327"/>
    </location>
</feature>
<dbReference type="InterPro" id="IPR036259">
    <property type="entry name" value="MFS_trans_sf"/>
</dbReference>
<dbReference type="Pfam" id="PF07690">
    <property type="entry name" value="MFS_1"/>
    <property type="match status" value="1"/>
</dbReference>
<comment type="subcellular location">
    <subcellularLocation>
        <location evidence="1">Membrane</location>
        <topology evidence="1">Multi-pass membrane protein</topology>
    </subcellularLocation>
</comment>
<organism evidence="5 6">
    <name type="scientific">Aplysia californica</name>
    <name type="common">California sea hare</name>
    <dbReference type="NCBI Taxonomy" id="6500"/>
    <lineage>
        <taxon>Eukaryota</taxon>
        <taxon>Metazoa</taxon>
        <taxon>Spiralia</taxon>
        <taxon>Lophotrochozoa</taxon>
        <taxon>Mollusca</taxon>
        <taxon>Gastropoda</taxon>
        <taxon>Heterobranchia</taxon>
        <taxon>Euthyneura</taxon>
        <taxon>Tectipleura</taxon>
        <taxon>Aplysiida</taxon>
        <taxon>Aplysioidea</taxon>
        <taxon>Aplysiidae</taxon>
        <taxon>Aplysia</taxon>
    </lineage>
</organism>
<dbReference type="PANTHER" id="PTHR11360">
    <property type="entry name" value="MONOCARBOXYLATE TRANSPORTER"/>
    <property type="match status" value="1"/>
</dbReference>
<accession>A0ABM1AC78</accession>
<dbReference type="RefSeq" id="XP_012944929.1">
    <property type="nucleotide sequence ID" value="XM_013089475.2"/>
</dbReference>
<dbReference type="Gene3D" id="1.20.1250.20">
    <property type="entry name" value="MFS general substrate transporter like domains"/>
    <property type="match status" value="1"/>
</dbReference>
<dbReference type="InterPro" id="IPR020846">
    <property type="entry name" value="MFS_dom"/>
</dbReference>
<keyword evidence="3" id="KW-0472">Membrane</keyword>
<feature type="transmembrane region" description="Helical" evidence="3">
    <location>
        <begin position="12"/>
        <end position="31"/>
    </location>
</feature>
<dbReference type="Proteomes" id="UP000694888">
    <property type="component" value="Unplaced"/>
</dbReference>
<dbReference type="GeneID" id="101859138"/>
<feature type="transmembrane region" description="Helical" evidence="3">
    <location>
        <begin position="333"/>
        <end position="351"/>
    </location>
</feature>
<dbReference type="SUPFAM" id="SSF103473">
    <property type="entry name" value="MFS general substrate transporter"/>
    <property type="match status" value="1"/>
</dbReference>
<feature type="region of interest" description="Disordered" evidence="2">
    <location>
        <begin position="147"/>
        <end position="204"/>
    </location>
</feature>
<evidence type="ECO:0000256" key="1">
    <source>
        <dbReference type="ARBA" id="ARBA00004141"/>
    </source>
</evidence>
<feature type="compositionally biased region" description="Polar residues" evidence="2">
    <location>
        <begin position="166"/>
        <end position="177"/>
    </location>
</feature>
<evidence type="ECO:0000256" key="3">
    <source>
        <dbReference type="SAM" id="Phobius"/>
    </source>
</evidence>
<feature type="transmembrane region" description="Helical" evidence="3">
    <location>
        <begin position="371"/>
        <end position="390"/>
    </location>
</feature>
<evidence type="ECO:0000313" key="5">
    <source>
        <dbReference type="Proteomes" id="UP000694888"/>
    </source>
</evidence>
<evidence type="ECO:0000313" key="6">
    <source>
        <dbReference type="RefSeq" id="XP_012944929.1"/>
    </source>
</evidence>
<protein>
    <submittedName>
        <fullName evidence="6">Monocarboxylate transporter 12</fullName>
    </submittedName>
</protein>
<feature type="transmembrane region" description="Helical" evidence="3">
    <location>
        <begin position="276"/>
        <end position="298"/>
    </location>
</feature>
<proteinExistence type="predicted"/>
<evidence type="ECO:0000256" key="2">
    <source>
        <dbReference type="SAM" id="MobiDB-lite"/>
    </source>
</evidence>
<gene>
    <name evidence="6" type="primary">LOC101859138</name>
</gene>
<keyword evidence="3" id="KW-0812">Transmembrane</keyword>
<name>A0ABM1AC78_APLCA</name>
<keyword evidence="3" id="KW-1133">Transmembrane helix</keyword>
<dbReference type="InterPro" id="IPR011701">
    <property type="entry name" value="MFS"/>
</dbReference>
<dbReference type="InterPro" id="IPR050327">
    <property type="entry name" value="Proton-linked_MCT"/>
</dbReference>